<dbReference type="Pfam" id="PF01527">
    <property type="entry name" value="HTH_Tnp_1"/>
    <property type="match status" value="1"/>
</dbReference>
<dbReference type="GO" id="GO:0003677">
    <property type="term" value="F:DNA binding"/>
    <property type="evidence" value="ECO:0007669"/>
    <property type="project" value="InterPro"/>
</dbReference>
<evidence type="ECO:0000313" key="2">
    <source>
        <dbReference type="EMBL" id="EJX02692.1"/>
    </source>
</evidence>
<gene>
    <name evidence="2" type="ORF">EVA_09203</name>
</gene>
<accession>J9G647</accession>
<dbReference type="AlphaFoldDB" id="J9G647"/>
<name>J9G647_9ZZZZ</name>
<dbReference type="EMBL" id="AMCI01002437">
    <property type="protein sequence ID" value="EJX02692.1"/>
    <property type="molecule type" value="Genomic_DNA"/>
</dbReference>
<feature type="coiled-coil region" evidence="1">
    <location>
        <begin position="69"/>
        <end position="103"/>
    </location>
</feature>
<sequence length="130" mass="15251">MSGKNKHYSNEERLALVQNYFESGMSKYAFCKLHQISSCSVLRNWIKKYTVQEKTVSSPSEDITEEIAEDMANRSKDDYKEENTQLKKRIKELEKALEFSKLQTEARDLMITRAEEYFNIPIRKKSGAKQ</sequence>
<reference evidence="2" key="1">
    <citation type="journal article" date="2012" name="PLoS ONE">
        <title>Gene sets for utilization of primary and secondary nutrition supplies in the distal gut of endangered iberian lynx.</title>
        <authorList>
            <person name="Alcaide M."/>
            <person name="Messina E."/>
            <person name="Richter M."/>
            <person name="Bargiela R."/>
            <person name="Peplies J."/>
            <person name="Huws S.A."/>
            <person name="Newbold C.J."/>
            <person name="Golyshin P.N."/>
            <person name="Simon M.A."/>
            <person name="Lopez G."/>
            <person name="Yakimov M.M."/>
            <person name="Ferrer M."/>
        </authorList>
    </citation>
    <scope>NUCLEOTIDE SEQUENCE</scope>
</reference>
<dbReference type="InterPro" id="IPR009057">
    <property type="entry name" value="Homeodomain-like_sf"/>
</dbReference>
<protein>
    <submittedName>
        <fullName evidence="2">Transposase subfamily</fullName>
    </submittedName>
</protein>
<dbReference type="SUPFAM" id="SSF46689">
    <property type="entry name" value="Homeodomain-like"/>
    <property type="match status" value="1"/>
</dbReference>
<organism evidence="2">
    <name type="scientific">gut metagenome</name>
    <dbReference type="NCBI Taxonomy" id="749906"/>
    <lineage>
        <taxon>unclassified sequences</taxon>
        <taxon>metagenomes</taxon>
        <taxon>organismal metagenomes</taxon>
    </lineage>
</organism>
<proteinExistence type="predicted"/>
<dbReference type="GO" id="GO:0004803">
    <property type="term" value="F:transposase activity"/>
    <property type="evidence" value="ECO:0007669"/>
    <property type="project" value="InterPro"/>
</dbReference>
<evidence type="ECO:0000256" key="1">
    <source>
        <dbReference type="SAM" id="Coils"/>
    </source>
</evidence>
<dbReference type="GO" id="GO:0006313">
    <property type="term" value="P:DNA transposition"/>
    <property type="evidence" value="ECO:0007669"/>
    <property type="project" value="InterPro"/>
</dbReference>
<dbReference type="InterPro" id="IPR002514">
    <property type="entry name" value="Transposase_8"/>
</dbReference>
<comment type="caution">
    <text evidence="2">The sequence shown here is derived from an EMBL/GenBank/DDBJ whole genome shotgun (WGS) entry which is preliminary data.</text>
</comment>
<keyword evidence="1" id="KW-0175">Coiled coil</keyword>